<organism evidence="1 2">
    <name type="scientific">Bradymonas sediminis</name>
    <dbReference type="NCBI Taxonomy" id="1548548"/>
    <lineage>
        <taxon>Bacteria</taxon>
        <taxon>Deltaproteobacteria</taxon>
        <taxon>Bradymonadales</taxon>
        <taxon>Bradymonadaceae</taxon>
        <taxon>Bradymonas</taxon>
    </lineage>
</organism>
<dbReference type="KEGG" id="bsed:DN745_08410"/>
<evidence type="ECO:0000313" key="2">
    <source>
        <dbReference type="Proteomes" id="UP000249799"/>
    </source>
</evidence>
<dbReference type="EMBL" id="CP030032">
    <property type="protein sequence ID" value="AWV89356.1"/>
    <property type="molecule type" value="Genomic_DNA"/>
</dbReference>
<accession>A0A2Z4FKS4</accession>
<gene>
    <name evidence="1" type="ORF">DN745_08410</name>
</gene>
<reference evidence="1 2" key="1">
    <citation type="submission" date="2018-06" db="EMBL/GenBank/DDBJ databases">
        <title>Lujinxingia sediminis gen. nov. sp. nov., a new facultative anaerobic member of the class Deltaproteobacteria, and proposal of Lujinxingaceae fam. nov.</title>
        <authorList>
            <person name="Guo L.-Y."/>
            <person name="Li C.-M."/>
            <person name="Wang S."/>
            <person name="Du Z.-J."/>
        </authorList>
    </citation>
    <scope>NUCLEOTIDE SEQUENCE [LARGE SCALE GENOMIC DNA]</scope>
    <source>
        <strain evidence="1 2">FA350</strain>
    </source>
</reference>
<dbReference type="NCBIfam" id="NF033768">
    <property type="entry name" value="myxo_SS_tail"/>
    <property type="match status" value="1"/>
</dbReference>
<name>A0A2Z4FKS4_9DELT</name>
<sequence length="242" mass="26674">MIGCAAAPDDVAKDSELSRTAQLKPRSETVGHIHEANQASLRDCFEAGQGEGASEELTRVEVEVQLPSSGTPSKVRVVNRDVVSPEVGTCLEEMIGGLQYGKSDHGATYYQTFIFDAKSDAVAFEEPISAYQRWGLTREEVRDVFIAHEDEIDQCYELATEKPTGRVVLNISIRVAGPPERVGIKSSTLESPQAESCLVESVMTMEFPAPRGKGITIREVPLHFNPQEGWRKPKPKRVKHSH</sequence>
<dbReference type="AlphaFoldDB" id="A0A2Z4FKS4"/>
<dbReference type="InterPro" id="IPR049806">
    <property type="entry name" value="MasK-like_C"/>
</dbReference>
<evidence type="ECO:0000313" key="1">
    <source>
        <dbReference type="EMBL" id="AWV89356.1"/>
    </source>
</evidence>
<dbReference type="Proteomes" id="UP000249799">
    <property type="component" value="Chromosome"/>
</dbReference>
<dbReference type="OrthoDB" id="9964289at2"/>
<protein>
    <submittedName>
        <fullName evidence="1">Uncharacterized protein</fullName>
    </submittedName>
</protein>
<keyword evidence="2" id="KW-1185">Reference proteome</keyword>
<proteinExistence type="predicted"/>